<dbReference type="Gene3D" id="1.20.1600.10">
    <property type="entry name" value="Outer membrane efflux proteins (OEP)"/>
    <property type="match status" value="1"/>
</dbReference>
<dbReference type="InterPro" id="IPR010131">
    <property type="entry name" value="MdtP/NodT-like"/>
</dbReference>
<dbReference type="Proteomes" id="UP001215827">
    <property type="component" value="Chromosome"/>
</dbReference>
<feature type="signal peptide" evidence="2">
    <location>
        <begin position="1"/>
        <end position="20"/>
    </location>
</feature>
<evidence type="ECO:0000313" key="3">
    <source>
        <dbReference type="EMBL" id="WFL75984.1"/>
    </source>
</evidence>
<dbReference type="NCBIfam" id="TIGR01845">
    <property type="entry name" value="outer_NodT"/>
    <property type="match status" value="1"/>
</dbReference>
<organism evidence="3 4">
    <name type="scientific">Altererythrobacter arenosus</name>
    <dbReference type="NCBI Taxonomy" id="3032592"/>
    <lineage>
        <taxon>Bacteria</taxon>
        <taxon>Pseudomonadati</taxon>
        <taxon>Pseudomonadota</taxon>
        <taxon>Alphaproteobacteria</taxon>
        <taxon>Sphingomonadales</taxon>
        <taxon>Erythrobacteraceae</taxon>
        <taxon>Altererythrobacter</taxon>
    </lineage>
</organism>
<keyword evidence="2" id="KW-0564">Palmitate</keyword>
<dbReference type="InterPro" id="IPR003423">
    <property type="entry name" value="OMP_efflux"/>
</dbReference>
<dbReference type="Gene3D" id="2.20.200.10">
    <property type="entry name" value="Outer membrane efflux proteins (OEP)"/>
    <property type="match status" value="1"/>
</dbReference>
<keyword evidence="2" id="KW-0449">Lipoprotein</keyword>
<keyword evidence="2" id="KW-1134">Transmembrane beta strand</keyword>
<gene>
    <name evidence="3" type="ORF">P7228_08160</name>
</gene>
<accession>A0ABY8FLU3</accession>
<keyword evidence="4" id="KW-1185">Reference proteome</keyword>
<sequence>MRLRNSLVLIPAVALGACVAGPAPEIATPVPTLPGAFFYVPATTESAALEALLPSSDPAFVALSDQALSDSPTLGEALARVEAARAGAARAGAERLPSVGADASVTGTRTNPNQFGNSLPPGISIDTERTSYAANLTARWDPDLFGVLKASERAALARIDAASAGAQAVRLALISEIAASVIDWRTLSSRREALEQDVAAATRLADLARQREEAGIAPGFDRVRAQATASQSRSRMAALASEEARLIGRLVTLTARDAAWVAAALETPAPDRFDTTAPAALPSLLLANRPDVARAEAELAASDAELAAAARKRFPRLTLSAALGLLAFDLGELFDSDSVVGSAGGSLLAPLLDFGRIQAEIDGAAAEKQAAFARYRGAVFAALGDAETAYGLVAAADAEAAAAADEFAQLQRAAALADTRYRAGLADFLTVLEARRAADASGERAAASLGRAQRARVLLWQALGGDVQPTSRSISQ</sequence>
<dbReference type="PANTHER" id="PTHR30203:SF33">
    <property type="entry name" value="BLR4455 PROTEIN"/>
    <property type="match status" value="1"/>
</dbReference>
<proteinExistence type="inferred from homology"/>
<dbReference type="PROSITE" id="PS51257">
    <property type="entry name" value="PROKAR_LIPOPROTEIN"/>
    <property type="match status" value="1"/>
</dbReference>
<dbReference type="EMBL" id="CP121106">
    <property type="protein sequence ID" value="WFL75984.1"/>
    <property type="molecule type" value="Genomic_DNA"/>
</dbReference>
<dbReference type="SUPFAM" id="SSF56954">
    <property type="entry name" value="Outer membrane efflux proteins (OEP)"/>
    <property type="match status" value="1"/>
</dbReference>
<evidence type="ECO:0000256" key="2">
    <source>
        <dbReference type="RuleBase" id="RU362097"/>
    </source>
</evidence>
<dbReference type="Pfam" id="PF02321">
    <property type="entry name" value="OEP"/>
    <property type="match status" value="2"/>
</dbReference>
<protein>
    <submittedName>
        <fullName evidence="3">Efflux transporter outer membrane subunit</fullName>
    </submittedName>
</protein>
<feature type="chain" id="PRO_5044973816" evidence="2">
    <location>
        <begin position="21"/>
        <end position="476"/>
    </location>
</feature>
<keyword evidence="2" id="KW-0472">Membrane</keyword>
<evidence type="ECO:0000313" key="4">
    <source>
        <dbReference type="Proteomes" id="UP001215827"/>
    </source>
</evidence>
<evidence type="ECO:0000256" key="1">
    <source>
        <dbReference type="ARBA" id="ARBA00007613"/>
    </source>
</evidence>
<dbReference type="RefSeq" id="WP_278014752.1">
    <property type="nucleotide sequence ID" value="NZ_CP121106.1"/>
</dbReference>
<dbReference type="PANTHER" id="PTHR30203">
    <property type="entry name" value="OUTER MEMBRANE CATION EFFLUX PROTEIN"/>
    <property type="match status" value="1"/>
</dbReference>
<keyword evidence="2" id="KW-0732">Signal</keyword>
<comment type="subcellular location">
    <subcellularLocation>
        <location evidence="2">Cell membrane</location>
        <topology evidence="2">Lipid-anchor</topology>
    </subcellularLocation>
</comment>
<comment type="similarity">
    <text evidence="1 2">Belongs to the outer membrane factor (OMF) (TC 1.B.17) family.</text>
</comment>
<name>A0ABY8FLU3_9SPHN</name>
<reference evidence="3 4" key="1">
    <citation type="submission" date="2023-03" db="EMBL/GenBank/DDBJ databases">
        <title>Altererythrobacter sp. CAU 1644 isolated from sand.</title>
        <authorList>
            <person name="Kim W."/>
        </authorList>
    </citation>
    <scope>NUCLEOTIDE SEQUENCE [LARGE SCALE GENOMIC DNA]</scope>
    <source>
        <strain evidence="3 4">CAU 1644</strain>
    </source>
</reference>
<keyword evidence="2" id="KW-0812">Transmembrane</keyword>